<keyword evidence="12" id="KW-1185">Reference proteome</keyword>
<keyword evidence="7 9" id="KW-0233">DNA recombination</keyword>
<evidence type="ECO:0000256" key="9">
    <source>
        <dbReference type="HAMAP-Rule" id="MF_00016"/>
    </source>
</evidence>
<evidence type="ECO:0000256" key="8">
    <source>
        <dbReference type="ARBA" id="ARBA00023204"/>
    </source>
</evidence>
<feature type="region of interest" description="Head domain (RuvB-H)" evidence="9">
    <location>
        <begin position="254"/>
        <end position="337"/>
    </location>
</feature>
<dbReference type="Gene3D" id="1.10.8.60">
    <property type="match status" value="1"/>
</dbReference>
<evidence type="ECO:0000313" key="11">
    <source>
        <dbReference type="EMBL" id="MBR8537274.1"/>
    </source>
</evidence>
<dbReference type="InterPro" id="IPR004605">
    <property type="entry name" value="DNA_helicase_Holl-junc_RuvB"/>
</dbReference>
<evidence type="ECO:0000256" key="3">
    <source>
        <dbReference type="ARBA" id="ARBA00022763"/>
    </source>
</evidence>
<dbReference type="InterPro" id="IPR008824">
    <property type="entry name" value="RuvB-like_N"/>
</dbReference>
<feature type="domain" description="AAA+ ATPase" evidence="10">
    <location>
        <begin position="50"/>
        <end position="181"/>
    </location>
</feature>
<keyword evidence="5 9" id="KW-0067">ATP-binding</keyword>
<dbReference type="NCBIfam" id="NF000868">
    <property type="entry name" value="PRK00080.1"/>
    <property type="match status" value="1"/>
</dbReference>
<dbReference type="InterPro" id="IPR027417">
    <property type="entry name" value="P-loop_NTPase"/>
</dbReference>
<dbReference type="InterPro" id="IPR008823">
    <property type="entry name" value="RuvB_wg_C"/>
</dbReference>
<dbReference type="EC" id="3.6.4.-" evidence="9"/>
<feature type="binding site" evidence="9">
    <location>
        <position position="170"/>
    </location>
    <ligand>
        <name>ATP</name>
        <dbReference type="ChEBI" id="CHEBI:30616"/>
    </ligand>
</feature>
<dbReference type="InterPro" id="IPR041445">
    <property type="entry name" value="AAA_lid_4"/>
</dbReference>
<dbReference type="GO" id="GO:0005524">
    <property type="term" value="F:ATP binding"/>
    <property type="evidence" value="ECO:0007669"/>
    <property type="project" value="UniProtKB-UniRule"/>
</dbReference>
<dbReference type="Pfam" id="PF17864">
    <property type="entry name" value="AAA_lid_4"/>
    <property type="match status" value="1"/>
</dbReference>
<dbReference type="InterPro" id="IPR036390">
    <property type="entry name" value="WH_DNA-bd_sf"/>
</dbReference>
<protein>
    <recommendedName>
        <fullName evidence="9">Holliday junction branch migration complex subunit RuvB</fullName>
        <ecNumber evidence="9">3.6.4.-</ecNumber>
    </recommendedName>
</protein>
<dbReference type="InterPro" id="IPR003593">
    <property type="entry name" value="AAA+_ATPase"/>
</dbReference>
<dbReference type="GO" id="GO:0016787">
    <property type="term" value="F:hydrolase activity"/>
    <property type="evidence" value="ECO:0007669"/>
    <property type="project" value="UniProtKB-KW"/>
</dbReference>
<feature type="binding site" evidence="9">
    <location>
        <position position="61"/>
    </location>
    <ligand>
        <name>ATP</name>
        <dbReference type="ChEBI" id="CHEBI:30616"/>
    </ligand>
</feature>
<comment type="subunit">
    <text evidence="9">Homohexamer. Forms an RuvA(8)-RuvB(12)-Holliday junction (HJ) complex. HJ DNA is sandwiched between 2 RuvA tetramers; dsDNA enters through RuvA and exits via RuvB. An RuvB hexamer assembles on each DNA strand where it exits the tetramer. Each RuvB hexamer is contacted by two RuvA subunits (via domain III) on 2 adjacent RuvB subunits; this complex drives branch migration. In the full resolvosome a probable DNA-RuvA(4)-RuvB(12)-RuvC(2) complex forms which resolves the HJ.</text>
</comment>
<evidence type="ECO:0000313" key="12">
    <source>
        <dbReference type="Proteomes" id="UP000679220"/>
    </source>
</evidence>
<comment type="function">
    <text evidence="9">The RuvA-RuvB-RuvC complex processes Holliday junction (HJ) DNA during genetic recombination and DNA repair, while the RuvA-RuvB complex plays an important role in the rescue of blocked DNA replication forks via replication fork reversal (RFR). RuvA specifically binds to HJ cruciform DNA, conferring on it an open structure. The RuvB hexamer acts as an ATP-dependent pump, pulling dsDNA into and through the RuvAB complex. RuvB forms 2 homohexamers on either side of HJ DNA bound by 1 or 2 RuvA tetramers; 4 subunits per hexamer contact DNA at a time. Coordinated motions by a converter formed by DNA-disengaged RuvB subunits stimulates ATP hydrolysis and nucleotide exchange. Immobilization of the converter enables RuvB to convert the ATP-contained energy into a lever motion, pulling 2 nucleotides of DNA out of the RuvA tetramer per ATP hydrolyzed, thus driving DNA branch migration. The RuvB motors rotate together with the DNA substrate, which together with the progressing nucleotide cycle form the mechanistic basis for DNA recombination by continuous HJ branch migration. Branch migration allows RuvC to scan DNA until it finds its consensus sequence, where it cleaves and resolves cruciform DNA.</text>
</comment>
<feature type="binding site" evidence="9">
    <location>
        <position position="314"/>
    </location>
    <ligand>
        <name>DNA</name>
        <dbReference type="ChEBI" id="CHEBI:16991"/>
    </ligand>
</feature>
<dbReference type="SMART" id="SM00382">
    <property type="entry name" value="AAA"/>
    <property type="match status" value="1"/>
</dbReference>
<feature type="binding site" evidence="9">
    <location>
        <position position="19"/>
    </location>
    <ligand>
        <name>ATP</name>
        <dbReference type="ChEBI" id="CHEBI:30616"/>
    </ligand>
</feature>
<comment type="domain">
    <text evidence="9">Has 3 domains, the large (RuvB-L) and small ATPase (RuvB-S) domains and the C-terminal head (RuvB-H) domain. The head domain binds DNA, while the ATPase domains jointly bind ATP, ADP or are empty depending on the state of the subunit in the translocation cycle. During a single DNA translocation step the structure of each domain remains the same, but their relative positions change.</text>
</comment>
<dbReference type="Gene3D" id="3.40.50.300">
    <property type="entry name" value="P-loop containing nucleotide triphosphate hydrolases"/>
    <property type="match status" value="1"/>
</dbReference>
<dbReference type="RefSeq" id="WP_212192295.1">
    <property type="nucleotide sequence ID" value="NZ_JAGTAR010000029.1"/>
</dbReference>
<dbReference type="AlphaFoldDB" id="A0A941F807"/>
<dbReference type="InterPro" id="IPR036388">
    <property type="entry name" value="WH-like_DNA-bd_sf"/>
</dbReference>
<dbReference type="GO" id="GO:0009378">
    <property type="term" value="F:four-way junction helicase activity"/>
    <property type="evidence" value="ECO:0007669"/>
    <property type="project" value="InterPro"/>
</dbReference>
<dbReference type="Pfam" id="PF05496">
    <property type="entry name" value="RuvB_N"/>
    <property type="match status" value="1"/>
</dbReference>
<name>A0A941F807_9BACT</name>
<comment type="subcellular location">
    <subcellularLocation>
        <location evidence="9">Cytoplasm</location>
    </subcellularLocation>
</comment>
<feature type="binding site" evidence="9">
    <location>
        <position position="66"/>
    </location>
    <ligand>
        <name>ATP</name>
        <dbReference type="ChEBI" id="CHEBI:30616"/>
    </ligand>
</feature>
<evidence type="ECO:0000256" key="4">
    <source>
        <dbReference type="ARBA" id="ARBA00022801"/>
    </source>
</evidence>
<keyword evidence="8 9" id="KW-0234">DNA repair</keyword>
<keyword evidence="6 9" id="KW-0238">DNA-binding</keyword>
<feature type="binding site" evidence="9">
    <location>
        <position position="309"/>
    </location>
    <ligand>
        <name>DNA</name>
        <dbReference type="ChEBI" id="CHEBI:16991"/>
    </ligand>
</feature>
<dbReference type="Proteomes" id="UP000679220">
    <property type="component" value="Unassembled WGS sequence"/>
</dbReference>
<dbReference type="GO" id="GO:0005737">
    <property type="term" value="C:cytoplasm"/>
    <property type="evidence" value="ECO:0007669"/>
    <property type="project" value="UniProtKB-SubCell"/>
</dbReference>
<keyword evidence="11" id="KW-0347">Helicase</keyword>
<feature type="region of interest" description="Small ATPAse domain (RuvB-S)" evidence="9">
    <location>
        <begin position="181"/>
        <end position="251"/>
    </location>
</feature>
<dbReference type="NCBIfam" id="TIGR00635">
    <property type="entry name" value="ruvB"/>
    <property type="match status" value="1"/>
</dbReference>
<keyword evidence="2 9" id="KW-0547">Nucleotide-binding</keyword>
<comment type="caution">
    <text evidence="11">The sequence shown here is derived from an EMBL/GenBank/DDBJ whole genome shotgun (WGS) entry which is preliminary data.</text>
</comment>
<dbReference type="SUPFAM" id="SSF46785">
    <property type="entry name" value="Winged helix' DNA-binding domain"/>
    <property type="match status" value="1"/>
</dbReference>
<feature type="binding site" evidence="9">
    <location>
        <position position="20"/>
    </location>
    <ligand>
        <name>ATP</name>
        <dbReference type="ChEBI" id="CHEBI:30616"/>
    </ligand>
</feature>
<gene>
    <name evidence="9 11" type="primary">ruvB</name>
    <name evidence="11" type="ORF">KDU71_17025</name>
</gene>
<evidence type="ECO:0000256" key="1">
    <source>
        <dbReference type="ARBA" id="ARBA00022490"/>
    </source>
</evidence>
<evidence type="ECO:0000259" key="10">
    <source>
        <dbReference type="SMART" id="SM00382"/>
    </source>
</evidence>
<dbReference type="PANTHER" id="PTHR42848">
    <property type="match status" value="1"/>
</dbReference>
<feature type="binding site" evidence="9">
    <location>
        <position position="180"/>
    </location>
    <ligand>
        <name>ATP</name>
        <dbReference type="ChEBI" id="CHEBI:30616"/>
    </ligand>
</feature>
<feature type="binding site" evidence="9">
    <location>
        <position position="65"/>
    </location>
    <ligand>
        <name>ATP</name>
        <dbReference type="ChEBI" id="CHEBI:30616"/>
    </ligand>
</feature>
<evidence type="ECO:0000256" key="2">
    <source>
        <dbReference type="ARBA" id="ARBA00022741"/>
    </source>
</evidence>
<dbReference type="GO" id="GO:0006281">
    <property type="term" value="P:DNA repair"/>
    <property type="evidence" value="ECO:0007669"/>
    <property type="project" value="UniProtKB-UniRule"/>
</dbReference>
<organism evidence="11 12">
    <name type="scientific">Carboxylicivirga sediminis</name>
    <dbReference type="NCBI Taxonomy" id="2006564"/>
    <lineage>
        <taxon>Bacteria</taxon>
        <taxon>Pseudomonadati</taxon>
        <taxon>Bacteroidota</taxon>
        <taxon>Bacteroidia</taxon>
        <taxon>Marinilabiliales</taxon>
        <taxon>Marinilabiliaceae</taxon>
        <taxon>Carboxylicivirga</taxon>
    </lineage>
</organism>
<keyword evidence="1 9" id="KW-0963">Cytoplasm</keyword>
<dbReference type="GO" id="GO:0048476">
    <property type="term" value="C:Holliday junction resolvase complex"/>
    <property type="evidence" value="ECO:0007669"/>
    <property type="project" value="UniProtKB-UniRule"/>
</dbReference>
<comment type="similarity">
    <text evidence="9">Belongs to the RuvB family.</text>
</comment>
<dbReference type="CDD" id="cd00009">
    <property type="entry name" value="AAA"/>
    <property type="match status" value="1"/>
</dbReference>
<comment type="catalytic activity">
    <reaction evidence="9">
        <text>ATP + H2O = ADP + phosphate + H(+)</text>
        <dbReference type="Rhea" id="RHEA:13065"/>
        <dbReference type="ChEBI" id="CHEBI:15377"/>
        <dbReference type="ChEBI" id="CHEBI:15378"/>
        <dbReference type="ChEBI" id="CHEBI:30616"/>
        <dbReference type="ChEBI" id="CHEBI:43474"/>
        <dbReference type="ChEBI" id="CHEBI:456216"/>
    </reaction>
</comment>
<evidence type="ECO:0000256" key="6">
    <source>
        <dbReference type="ARBA" id="ARBA00023125"/>
    </source>
</evidence>
<dbReference type="HAMAP" id="MF_00016">
    <property type="entry name" value="DNA_HJ_migration_RuvB"/>
    <property type="match status" value="1"/>
</dbReference>
<dbReference type="SUPFAM" id="SSF52540">
    <property type="entry name" value="P-loop containing nucleoside triphosphate hydrolases"/>
    <property type="match status" value="1"/>
</dbReference>
<comment type="caution">
    <text evidence="9">Lacks conserved residue(s) required for the propagation of feature annotation.</text>
</comment>
<dbReference type="Pfam" id="PF05491">
    <property type="entry name" value="WHD_RuvB"/>
    <property type="match status" value="1"/>
</dbReference>
<sequence>MSFDIRGNGDTEKELERALRPLSFSDFKGQDKIVENLEIFVQAAKMRGDALDHVLLHGPPGLGKTTLSNIIAHQLGVGFKLTSGPVLDKPGDLAGILTSLEENDVLFIDEIHRLSPVVEEYLYSAMEDFRIDIVIDKGPGARSIQIDLNPFTLIGATTRSGLLTAPLRARFGINSHLEYYNAETIAHIIERSADILEVRIHENAADEIARRSRGTPRIANALLRRVRDFAQVKGNGIIDLPISKMALNALNIDTHGLDTMDHKILLTLIDKFNGGPVGVNTIATAVGDDAGTIEEVYEPFLIMEGFIKRTPRGRMATAHAYEHLGRESNLNQGTLFS</sequence>
<reference evidence="11" key="2">
    <citation type="submission" date="2021-04" db="EMBL/GenBank/DDBJ databases">
        <authorList>
            <person name="Zhang T."/>
            <person name="Zhang Y."/>
            <person name="Lu D."/>
            <person name="Zuo D."/>
            <person name="Du Z."/>
        </authorList>
    </citation>
    <scope>NUCLEOTIDE SEQUENCE</scope>
    <source>
        <strain evidence="11">JR1</strain>
    </source>
</reference>
<feature type="binding site" evidence="9">
    <location>
        <position position="65"/>
    </location>
    <ligand>
        <name>Mg(2+)</name>
        <dbReference type="ChEBI" id="CHEBI:18420"/>
    </ligand>
</feature>
<dbReference type="GO" id="GO:0006310">
    <property type="term" value="P:DNA recombination"/>
    <property type="evidence" value="ECO:0007669"/>
    <property type="project" value="UniProtKB-UniRule"/>
</dbReference>
<dbReference type="PANTHER" id="PTHR42848:SF1">
    <property type="entry name" value="HOLLIDAY JUNCTION BRANCH MIGRATION COMPLEX SUBUNIT RUVB"/>
    <property type="match status" value="1"/>
</dbReference>
<dbReference type="EMBL" id="JAGTAR010000029">
    <property type="protein sequence ID" value="MBR8537274.1"/>
    <property type="molecule type" value="Genomic_DNA"/>
</dbReference>
<accession>A0A941F807</accession>
<feature type="binding site" evidence="9">
    <location>
        <position position="217"/>
    </location>
    <ligand>
        <name>ATP</name>
        <dbReference type="ChEBI" id="CHEBI:30616"/>
    </ligand>
</feature>
<dbReference type="GO" id="GO:0000400">
    <property type="term" value="F:four-way junction DNA binding"/>
    <property type="evidence" value="ECO:0007669"/>
    <property type="project" value="UniProtKB-UniRule"/>
</dbReference>
<feature type="binding site" evidence="9">
    <location>
        <position position="64"/>
    </location>
    <ligand>
        <name>ATP</name>
        <dbReference type="ChEBI" id="CHEBI:30616"/>
    </ligand>
</feature>
<proteinExistence type="inferred from homology"/>
<dbReference type="Gene3D" id="1.10.10.10">
    <property type="entry name" value="Winged helix-like DNA-binding domain superfamily/Winged helix DNA-binding domain"/>
    <property type="match status" value="1"/>
</dbReference>
<keyword evidence="4 9" id="KW-0378">Hydrolase</keyword>
<reference evidence="11" key="1">
    <citation type="journal article" date="2018" name="Int. J. Syst. Evol. Microbiol.">
        <title>Carboxylicivirga sediminis sp. nov., isolated from coastal sediment.</title>
        <authorList>
            <person name="Wang F.Q."/>
            <person name="Ren L.H."/>
            <person name="Zou R.J."/>
            <person name="Sun Y.Z."/>
            <person name="Liu X.J."/>
            <person name="Jiang F."/>
            <person name="Liu L.J."/>
        </authorList>
    </citation>
    <scope>NUCLEOTIDE SEQUENCE</scope>
    <source>
        <strain evidence="11">JR1</strain>
    </source>
</reference>
<evidence type="ECO:0000256" key="5">
    <source>
        <dbReference type="ARBA" id="ARBA00022840"/>
    </source>
</evidence>
<keyword evidence="3 9" id="KW-0227">DNA damage</keyword>
<evidence type="ECO:0000256" key="7">
    <source>
        <dbReference type="ARBA" id="ARBA00023172"/>
    </source>
</evidence>
<feature type="binding site" evidence="9">
    <location>
        <begin position="127"/>
        <end position="129"/>
    </location>
    <ligand>
        <name>ATP</name>
        <dbReference type="ChEBI" id="CHEBI:30616"/>
    </ligand>
</feature>